<reference evidence="1 2" key="1">
    <citation type="submission" date="2015-06" db="EMBL/GenBank/DDBJ databases">
        <title>Survival trade-offs in plant roots during colonization by closely related pathogenic and mutualistic fungi.</title>
        <authorList>
            <person name="Hacquard S."/>
            <person name="Kracher B."/>
            <person name="Hiruma K."/>
            <person name="Weinman A."/>
            <person name="Muench P."/>
            <person name="Garrido Oter R."/>
            <person name="Ver Loren van Themaat E."/>
            <person name="Dallerey J.-F."/>
            <person name="Damm U."/>
            <person name="Henrissat B."/>
            <person name="Lespinet O."/>
            <person name="Thon M."/>
            <person name="Kemen E."/>
            <person name="McHardy A.C."/>
            <person name="Schulze-Lefert P."/>
            <person name="O'Connell R.J."/>
        </authorList>
    </citation>
    <scope>NUCLEOTIDE SEQUENCE [LARGE SCALE GENOMIC DNA]</scope>
    <source>
        <strain evidence="1 2">0861</strain>
    </source>
</reference>
<dbReference type="Proteomes" id="UP000076552">
    <property type="component" value="Unassembled WGS sequence"/>
</dbReference>
<comment type="caution">
    <text evidence="1">The sequence shown here is derived from an EMBL/GenBank/DDBJ whole genome shotgun (WGS) entry which is preliminary data.</text>
</comment>
<gene>
    <name evidence="1" type="ORF">CT0861_09715</name>
</gene>
<name>A0A161YEG2_9PEZI</name>
<sequence>MRGDVIPKTSGLAIVLGQAPLVASEGGGPESRCCLLAADREDHQRGGSRSPDGLDPISGLIVLEAGCPNVDSFRKPEPSPMVPARSLSVIKAQIPAMSHLVPGRSDTLNTLPP</sequence>
<evidence type="ECO:0000313" key="2">
    <source>
        <dbReference type="Proteomes" id="UP000076552"/>
    </source>
</evidence>
<proteinExistence type="predicted"/>
<accession>A0A161YEG2</accession>
<evidence type="ECO:0000313" key="1">
    <source>
        <dbReference type="EMBL" id="KZL70857.1"/>
    </source>
</evidence>
<protein>
    <submittedName>
        <fullName evidence="1">Uncharacterized protein</fullName>
    </submittedName>
</protein>
<keyword evidence="2" id="KW-1185">Reference proteome</keyword>
<dbReference type="AlphaFoldDB" id="A0A161YEG2"/>
<organism evidence="1 2">
    <name type="scientific">Colletotrichum tofieldiae</name>
    <dbReference type="NCBI Taxonomy" id="708197"/>
    <lineage>
        <taxon>Eukaryota</taxon>
        <taxon>Fungi</taxon>
        <taxon>Dikarya</taxon>
        <taxon>Ascomycota</taxon>
        <taxon>Pezizomycotina</taxon>
        <taxon>Sordariomycetes</taxon>
        <taxon>Hypocreomycetidae</taxon>
        <taxon>Glomerellales</taxon>
        <taxon>Glomerellaceae</taxon>
        <taxon>Colletotrichum</taxon>
        <taxon>Colletotrichum spaethianum species complex</taxon>
    </lineage>
</organism>
<dbReference type="EMBL" id="LFIV01000083">
    <property type="protein sequence ID" value="KZL70857.1"/>
    <property type="molecule type" value="Genomic_DNA"/>
</dbReference>